<evidence type="ECO:0000313" key="3">
    <source>
        <dbReference type="Proteomes" id="UP000199305"/>
    </source>
</evidence>
<dbReference type="RefSeq" id="WP_139169351.1">
    <property type="nucleotide sequence ID" value="NZ_FNFH01000001.1"/>
</dbReference>
<organism evidence="2 3">
    <name type="scientific">Microbulbifer yueqingensis</name>
    <dbReference type="NCBI Taxonomy" id="658219"/>
    <lineage>
        <taxon>Bacteria</taxon>
        <taxon>Pseudomonadati</taxon>
        <taxon>Pseudomonadota</taxon>
        <taxon>Gammaproteobacteria</taxon>
        <taxon>Cellvibrionales</taxon>
        <taxon>Microbulbiferaceae</taxon>
        <taxon>Microbulbifer</taxon>
    </lineage>
</organism>
<sequence length="61" mass="6767">MSERGPDQKLLAIGFVALVISGFGFLLANYGYTKSGGTLMFICIGVIWWVVFSGIRDFFKK</sequence>
<feature type="transmembrane region" description="Helical" evidence="1">
    <location>
        <begin position="38"/>
        <end position="59"/>
    </location>
</feature>
<accession>A0A1G8V6Y7</accession>
<protein>
    <submittedName>
        <fullName evidence="2">Uncharacterized protein</fullName>
    </submittedName>
</protein>
<keyword evidence="1" id="KW-0472">Membrane</keyword>
<dbReference type="AlphaFoldDB" id="A0A1G8V6Y7"/>
<keyword evidence="1" id="KW-0812">Transmembrane</keyword>
<keyword evidence="1" id="KW-1133">Transmembrane helix</keyword>
<feature type="transmembrane region" description="Helical" evidence="1">
    <location>
        <begin position="12"/>
        <end position="32"/>
    </location>
</feature>
<evidence type="ECO:0000256" key="1">
    <source>
        <dbReference type="SAM" id="Phobius"/>
    </source>
</evidence>
<dbReference type="Proteomes" id="UP000199305">
    <property type="component" value="Unassembled WGS sequence"/>
</dbReference>
<keyword evidence="3" id="KW-1185">Reference proteome</keyword>
<reference evidence="3" key="1">
    <citation type="submission" date="2016-10" db="EMBL/GenBank/DDBJ databases">
        <authorList>
            <person name="Varghese N."/>
            <person name="Submissions S."/>
        </authorList>
    </citation>
    <scope>NUCLEOTIDE SEQUENCE [LARGE SCALE GENOMIC DNA]</scope>
    <source>
        <strain evidence="3">CGMCC 1.10658</strain>
    </source>
</reference>
<proteinExistence type="predicted"/>
<name>A0A1G8V6Y7_9GAMM</name>
<dbReference type="EMBL" id="FNFH01000001">
    <property type="protein sequence ID" value="SDJ61852.1"/>
    <property type="molecule type" value="Genomic_DNA"/>
</dbReference>
<evidence type="ECO:0000313" key="2">
    <source>
        <dbReference type="EMBL" id="SDJ61852.1"/>
    </source>
</evidence>
<gene>
    <name evidence="2" type="ORF">SAMN05216212_0434</name>
</gene>